<dbReference type="PATRIC" id="fig|908627.4.peg.5834"/>
<dbReference type="EMBL" id="AEJF01000154">
    <property type="protein sequence ID" value="KLU23282.1"/>
    <property type="molecule type" value="Genomic_DNA"/>
</dbReference>
<dbReference type="RefSeq" id="WP_047895085.1">
    <property type="nucleotide sequence ID" value="NZ_AEJF01000154.1"/>
</dbReference>
<organism evidence="2 3">
    <name type="scientific">Caballeronia mineralivorans PML1(12)</name>
    <dbReference type="NCBI Taxonomy" id="908627"/>
    <lineage>
        <taxon>Bacteria</taxon>
        <taxon>Pseudomonadati</taxon>
        <taxon>Pseudomonadota</taxon>
        <taxon>Betaproteobacteria</taxon>
        <taxon>Burkholderiales</taxon>
        <taxon>Burkholderiaceae</taxon>
        <taxon>Caballeronia</taxon>
    </lineage>
</organism>
<dbReference type="Proteomes" id="UP000035963">
    <property type="component" value="Unassembled WGS sequence"/>
</dbReference>
<name>A0A0J1CRP5_9BURK</name>
<evidence type="ECO:0000313" key="2">
    <source>
        <dbReference type="EMBL" id="KLU23282.1"/>
    </source>
</evidence>
<evidence type="ECO:0000256" key="1">
    <source>
        <dbReference type="SAM" id="SignalP"/>
    </source>
</evidence>
<gene>
    <name evidence="2" type="ORF">EOS_26140</name>
</gene>
<keyword evidence="3" id="KW-1185">Reference proteome</keyword>
<protein>
    <recommendedName>
        <fullName evidence="4">Spore coat protein U domain-containing protein</fullName>
    </recommendedName>
</protein>
<dbReference type="OrthoDB" id="6024727at2"/>
<dbReference type="AlphaFoldDB" id="A0A0J1CRP5"/>
<sequence>MGKYTLVSTAATLLCVGALTGLTAAPAQAGGAPVKCHLTFSMSGWSAIYQHAEGRGRVTCDNGQRATVTISVHGGGLTAGKFHVSGHGDISNVYSIRDVYGSYAQAGASAGAGSSGTAQVLTKGTTSMALSGSGEGVDLGVAVDVFKIEPVR</sequence>
<reference evidence="2 3" key="1">
    <citation type="journal article" date="2015" name="Genome Announc.">
        <title>Draft Genome Sequence of Burkholderia sp. Strain PML1(12), an Ectomycorrhizosphere-Inhabiting Bacterium with Effective Mineral-Weathering Ability.</title>
        <authorList>
            <person name="Uroz S."/>
            <person name="Oger P."/>
        </authorList>
    </citation>
    <scope>NUCLEOTIDE SEQUENCE [LARGE SCALE GENOMIC DNA]</scope>
    <source>
        <strain evidence="3">PML1(12)</strain>
    </source>
</reference>
<keyword evidence="1" id="KW-0732">Signal</keyword>
<feature type="chain" id="PRO_5005249825" description="Spore coat protein U domain-containing protein" evidence="1">
    <location>
        <begin position="30"/>
        <end position="152"/>
    </location>
</feature>
<comment type="caution">
    <text evidence="2">The sequence shown here is derived from an EMBL/GenBank/DDBJ whole genome shotgun (WGS) entry which is preliminary data.</text>
</comment>
<evidence type="ECO:0000313" key="3">
    <source>
        <dbReference type="Proteomes" id="UP000035963"/>
    </source>
</evidence>
<evidence type="ECO:0008006" key="4">
    <source>
        <dbReference type="Google" id="ProtNLM"/>
    </source>
</evidence>
<feature type="signal peptide" evidence="1">
    <location>
        <begin position="1"/>
        <end position="29"/>
    </location>
</feature>
<accession>A0A0J1CRP5</accession>
<proteinExistence type="predicted"/>